<sequence>MNYKETQDEFIQLWGRLGTNWGINKAMAQIHALLLSVENPLTTDEIMEQLQISRSNANLNIRALLDWGLVYKKHIPGDRKEYFIGEKDMWDVAVKIMTERRRREVEPVVKELKQLADFEANSYEEKNFKKLLSDTIDLSEKLTSIGGMVEKADKFSFFKWIIKGF</sequence>
<dbReference type="GO" id="GO:0003677">
    <property type="term" value="F:DNA binding"/>
    <property type="evidence" value="ECO:0007669"/>
    <property type="project" value="UniProtKB-UniRule"/>
</dbReference>
<dbReference type="InterPro" id="IPR036388">
    <property type="entry name" value="WH-like_DNA-bd_sf"/>
</dbReference>
<evidence type="ECO:0000256" key="2">
    <source>
        <dbReference type="ARBA" id="ARBA00023125"/>
    </source>
</evidence>
<dbReference type="PANTHER" id="PTHR38465:SF1">
    <property type="entry name" value="HTH-TYPE TRANSCRIPTIONAL REGULATOR MJ1563-RELATED"/>
    <property type="match status" value="1"/>
</dbReference>
<reference evidence="6 7" key="1">
    <citation type="submission" date="2018-05" db="EMBL/GenBank/DDBJ databases">
        <title>Genomic Encyclopedia of Archaeal and Bacterial Type Strains, Phase II (KMG-II): from individual species to whole genera.</title>
        <authorList>
            <person name="Goeker M."/>
        </authorList>
    </citation>
    <scope>NUCLEOTIDE SEQUENCE [LARGE SCALE GENOMIC DNA]</scope>
    <source>
        <strain evidence="6 7">DSM 22214</strain>
    </source>
</reference>
<dbReference type="Proteomes" id="UP000245489">
    <property type="component" value="Unassembled WGS sequence"/>
</dbReference>
<evidence type="ECO:0000259" key="5">
    <source>
        <dbReference type="Pfam" id="PF12802"/>
    </source>
</evidence>
<evidence type="ECO:0000256" key="1">
    <source>
        <dbReference type="ARBA" id="ARBA00023015"/>
    </source>
</evidence>
<keyword evidence="3 4" id="KW-0804">Transcription</keyword>
<dbReference type="RefSeq" id="WP_109744768.1">
    <property type="nucleotide sequence ID" value="NZ_QGGO01000030.1"/>
</dbReference>
<comment type="similarity">
    <text evidence="4">Belongs to the GbsR family.</text>
</comment>
<dbReference type="InterPro" id="IPR036390">
    <property type="entry name" value="WH_DNA-bd_sf"/>
</dbReference>
<name>A0A316DKI2_9BACT</name>
<dbReference type="AlphaFoldDB" id="A0A316DKI2"/>
<keyword evidence="1 4" id="KW-0805">Transcription regulation</keyword>
<dbReference type="EMBL" id="QGGO01000030">
    <property type="protein sequence ID" value="PWK18405.1"/>
    <property type="molecule type" value="Genomic_DNA"/>
</dbReference>
<dbReference type="InterPro" id="IPR000835">
    <property type="entry name" value="HTH_MarR-typ"/>
</dbReference>
<evidence type="ECO:0000256" key="4">
    <source>
        <dbReference type="PIRNR" id="PIRNR006707"/>
    </source>
</evidence>
<dbReference type="Pfam" id="PF12802">
    <property type="entry name" value="MarR_2"/>
    <property type="match status" value="1"/>
</dbReference>
<accession>A0A316DKI2</accession>
<keyword evidence="7" id="KW-1185">Reference proteome</keyword>
<evidence type="ECO:0000313" key="6">
    <source>
        <dbReference type="EMBL" id="PWK18405.1"/>
    </source>
</evidence>
<comment type="caution">
    <text evidence="6">The sequence shown here is derived from an EMBL/GenBank/DDBJ whole genome shotgun (WGS) entry which is preliminary data.</text>
</comment>
<organism evidence="6 7">
    <name type="scientific">Arcicella aurantiaca</name>
    <dbReference type="NCBI Taxonomy" id="591202"/>
    <lineage>
        <taxon>Bacteria</taxon>
        <taxon>Pseudomonadati</taxon>
        <taxon>Bacteroidota</taxon>
        <taxon>Cytophagia</taxon>
        <taxon>Cytophagales</taxon>
        <taxon>Flectobacillaceae</taxon>
        <taxon>Arcicella</taxon>
    </lineage>
</organism>
<keyword evidence="2 4" id="KW-0238">DNA-binding</keyword>
<gene>
    <name evidence="6" type="ORF">LV89_04104</name>
</gene>
<dbReference type="InterPro" id="IPR026282">
    <property type="entry name" value="MJ1563"/>
</dbReference>
<dbReference type="GO" id="GO:0003700">
    <property type="term" value="F:DNA-binding transcription factor activity"/>
    <property type="evidence" value="ECO:0007669"/>
    <property type="project" value="InterPro"/>
</dbReference>
<dbReference type="InterPro" id="IPR052362">
    <property type="entry name" value="HTH-GbsR_regulator"/>
</dbReference>
<dbReference type="PIRSF" id="PIRSF006707">
    <property type="entry name" value="MJ1563"/>
    <property type="match status" value="1"/>
</dbReference>
<feature type="domain" description="HTH marR-type" evidence="5">
    <location>
        <begin position="29"/>
        <end position="80"/>
    </location>
</feature>
<dbReference type="PANTHER" id="PTHR38465">
    <property type="entry name" value="HTH-TYPE TRANSCRIPTIONAL REGULATOR MJ1563-RELATED"/>
    <property type="match status" value="1"/>
</dbReference>
<evidence type="ECO:0000256" key="3">
    <source>
        <dbReference type="ARBA" id="ARBA00023163"/>
    </source>
</evidence>
<dbReference type="SUPFAM" id="SSF46785">
    <property type="entry name" value="Winged helix' DNA-binding domain"/>
    <property type="match status" value="1"/>
</dbReference>
<dbReference type="Gene3D" id="1.10.10.10">
    <property type="entry name" value="Winged helix-like DNA-binding domain superfamily/Winged helix DNA-binding domain"/>
    <property type="match status" value="1"/>
</dbReference>
<dbReference type="OrthoDB" id="9792628at2"/>
<proteinExistence type="inferred from homology"/>
<evidence type="ECO:0000313" key="7">
    <source>
        <dbReference type="Proteomes" id="UP000245489"/>
    </source>
</evidence>
<protein>
    <recommendedName>
        <fullName evidence="4">HTH-type transcriptional regulator</fullName>
    </recommendedName>
</protein>